<dbReference type="PIRSF" id="PIRSF037227">
    <property type="entry name" value="Aminobenzoyl-glu_utiliz_pB"/>
    <property type="match status" value="1"/>
</dbReference>
<dbReference type="GO" id="GO:0005737">
    <property type="term" value="C:cytoplasm"/>
    <property type="evidence" value="ECO:0007669"/>
    <property type="project" value="TreeGrafter"/>
</dbReference>
<feature type="chain" id="PRO_5016389874" evidence="2">
    <location>
        <begin position="20"/>
        <end position="498"/>
    </location>
</feature>
<dbReference type="PANTHER" id="PTHR30575">
    <property type="entry name" value="PEPTIDASE M20"/>
    <property type="match status" value="1"/>
</dbReference>
<dbReference type="NCBIfam" id="TIGR01891">
    <property type="entry name" value="amidohydrolases"/>
    <property type="match status" value="1"/>
</dbReference>
<dbReference type="OrthoDB" id="9781032at2"/>
<dbReference type="InterPro" id="IPR017439">
    <property type="entry name" value="Amidohydrolase"/>
</dbReference>
<name>A0A315ZTJ5_SEDFL</name>
<sequence>MKKFILAPFLMGLFGLASAQDSEEKVLNAVSIQTETIEEVSQTLWDLSEISLHEKQSSEYLMEVLSDNGFKIVESGVAGVPTAFIAEYGSGEPKLGIMLEYDALPGLGNKAVPEKESREDGVTAGHGCGHNLIGAGAMGAALALKEMMVENGTPGTLRVYGGASEETEGAKVYMAREGKFDDLDAMLHWHPTEYNAVINVRSSAQQQIYIDFKGKTAHAGDSPWLGRSALDAAELFLSGVNYMREHVKPTARIHYVIRNGGQSPNIVPDEATVQLTFREENRADVEAGVAWLEEIAEGAALMTQTKSYFMPYFGMYDLLPNTPLADRMQKYLELVGAPEFTDEEQKFATDLQESAEVEPTGMTDCVLPLLNEPTAGGSTDVGDISWIVPTMGLSISSIPQNIGLHTWMATASHGTSIGKKAAVTTSKVLALVGWDILTDPEFRKQTKEDFMKRTEGFEYKSPLPDFIKEPVTLPDVDRKHGSSSEFKEIIFKEMDEKK</sequence>
<dbReference type="InterPro" id="IPR011650">
    <property type="entry name" value="Peptidase_M20_dimer"/>
</dbReference>
<dbReference type="EMBL" id="QGDO01000007">
    <property type="protein sequence ID" value="PWJ38554.1"/>
    <property type="molecule type" value="Genomic_DNA"/>
</dbReference>
<evidence type="ECO:0000256" key="1">
    <source>
        <dbReference type="ARBA" id="ARBA00022801"/>
    </source>
</evidence>
<evidence type="ECO:0000313" key="4">
    <source>
        <dbReference type="EMBL" id="PWJ38554.1"/>
    </source>
</evidence>
<dbReference type="RefSeq" id="WP_158281546.1">
    <property type="nucleotide sequence ID" value="NZ_QGDO01000007.1"/>
</dbReference>
<proteinExistence type="predicted"/>
<dbReference type="GO" id="GO:0071713">
    <property type="term" value="F:para-aminobenzoyl-glutamate hydrolase activity"/>
    <property type="evidence" value="ECO:0007669"/>
    <property type="project" value="TreeGrafter"/>
</dbReference>
<dbReference type="Pfam" id="PF01546">
    <property type="entry name" value="Peptidase_M20"/>
    <property type="match status" value="1"/>
</dbReference>
<dbReference type="InterPro" id="IPR052030">
    <property type="entry name" value="Peptidase_M20/M20A_hydrolases"/>
</dbReference>
<evidence type="ECO:0000313" key="5">
    <source>
        <dbReference type="Proteomes" id="UP000245535"/>
    </source>
</evidence>
<dbReference type="InterPro" id="IPR036264">
    <property type="entry name" value="Bact_exopeptidase_dim_dom"/>
</dbReference>
<dbReference type="GO" id="GO:0016805">
    <property type="term" value="F:dipeptidase activity"/>
    <property type="evidence" value="ECO:0007669"/>
    <property type="project" value="TreeGrafter"/>
</dbReference>
<gene>
    <name evidence="4" type="ORF">BC781_107144</name>
</gene>
<accession>A0A315ZTJ5</accession>
<dbReference type="Gene3D" id="3.40.630.10">
    <property type="entry name" value="Zn peptidases"/>
    <property type="match status" value="1"/>
</dbReference>
<dbReference type="SUPFAM" id="SSF55031">
    <property type="entry name" value="Bacterial exopeptidase dimerisation domain"/>
    <property type="match status" value="1"/>
</dbReference>
<dbReference type="Proteomes" id="UP000245535">
    <property type="component" value="Unassembled WGS sequence"/>
</dbReference>
<dbReference type="GO" id="GO:0046657">
    <property type="term" value="P:folic acid catabolic process"/>
    <property type="evidence" value="ECO:0007669"/>
    <property type="project" value="TreeGrafter"/>
</dbReference>
<dbReference type="Pfam" id="PF07687">
    <property type="entry name" value="M20_dimer"/>
    <property type="match status" value="1"/>
</dbReference>
<dbReference type="FunFam" id="3.30.70.360:FF:000004">
    <property type="entry name" value="Peptidase M20 domain-containing protein 2"/>
    <property type="match status" value="1"/>
</dbReference>
<dbReference type="SUPFAM" id="SSF53187">
    <property type="entry name" value="Zn-dependent exopeptidases"/>
    <property type="match status" value="1"/>
</dbReference>
<feature type="signal peptide" evidence="2">
    <location>
        <begin position="1"/>
        <end position="19"/>
    </location>
</feature>
<comment type="caution">
    <text evidence="4">The sequence shown here is derived from an EMBL/GenBank/DDBJ whole genome shotgun (WGS) entry which is preliminary data.</text>
</comment>
<evidence type="ECO:0000259" key="3">
    <source>
        <dbReference type="Pfam" id="PF07687"/>
    </source>
</evidence>
<dbReference type="AlphaFoldDB" id="A0A315ZTJ5"/>
<keyword evidence="2" id="KW-0732">Signal</keyword>
<organism evidence="4 5">
    <name type="scientific">Sediminitomix flava</name>
    <dbReference type="NCBI Taxonomy" id="379075"/>
    <lineage>
        <taxon>Bacteria</taxon>
        <taxon>Pseudomonadati</taxon>
        <taxon>Bacteroidota</taxon>
        <taxon>Cytophagia</taxon>
        <taxon>Cytophagales</taxon>
        <taxon>Flammeovirgaceae</taxon>
        <taxon>Sediminitomix</taxon>
    </lineage>
</organism>
<dbReference type="InterPro" id="IPR002933">
    <property type="entry name" value="Peptidase_M20"/>
</dbReference>
<evidence type="ECO:0000256" key="2">
    <source>
        <dbReference type="SAM" id="SignalP"/>
    </source>
</evidence>
<reference evidence="4 5" key="1">
    <citation type="submission" date="2018-03" db="EMBL/GenBank/DDBJ databases">
        <title>Genomic Encyclopedia of Archaeal and Bacterial Type Strains, Phase II (KMG-II): from individual species to whole genera.</title>
        <authorList>
            <person name="Goeker M."/>
        </authorList>
    </citation>
    <scope>NUCLEOTIDE SEQUENCE [LARGE SCALE GENOMIC DNA]</scope>
    <source>
        <strain evidence="4 5">DSM 28229</strain>
    </source>
</reference>
<keyword evidence="1" id="KW-0378">Hydrolase</keyword>
<dbReference type="Gene3D" id="3.30.70.360">
    <property type="match status" value="1"/>
</dbReference>
<keyword evidence="5" id="KW-1185">Reference proteome</keyword>
<feature type="domain" description="Peptidase M20 dimerisation" evidence="3">
    <location>
        <begin position="209"/>
        <end position="297"/>
    </location>
</feature>
<protein>
    <submittedName>
        <fullName evidence="4">Aminobenzoyl-glutamate utilization protein B</fullName>
    </submittedName>
</protein>
<dbReference type="PANTHER" id="PTHR30575:SF0">
    <property type="entry name" value="XAA-ARG DIPEPTIDASE"/>
    <property type="match status" value="1"/>
</dbReference>
<dbReference type="InterPro" id="IPR017145">
    <property type="entry name" value="Aminobenzoyl-glu_utiliz_pB"/>
</dbReference>